<gene>
    <name evidence="1" type="ORF">ABXZ36_10230</name>
</gene>
<name>A0ABV2SV38_9FLAO</name>
<dbReference type="EMBL" id="JBEXAE010000004">
    <property type="protein sequence ID" value="MET6991024.1"/>
    <property type="molecule type" value="Genomic_DNA"/>
</dbReference>
<evidence type="ECO:0000313" key="1">
    <source>
        <dbReference type="EMBL" id="MET6991024.1"/>
    </source>
</evidence>
<reference evidence="1 2" key="1">
    <citation type="submission" date="2024-07" db="EMBL/GenBank/DDBJ databases">
        <title>The genome sequence of type strain Sediminicola arcticus GDMCC 1.2805.</title>
        <authorList>
            <person name="Liu Y."/>
        </authorList>
    </citation>
    <scope>NUCLEOTIDE SEQUENCE [LARGE SCALE GENOMIC DNA]</scope>
    <source>
        <strain evidence="1 2">GDMCC 1.2805</strain>
    </source>
</reference>
<comment type="caution">
    <text evidence="1">The sequence shown here is derived from an EMBL/GenBank/DDBJ whole genome shotgun (WGS) entry which is preliminary data.</text>
</comment>
<dbReference type="RefSeq" id="WP_354615422.1">
    <property type="nucleotide sequence ID" value="NZ_JBEXAE010000004.1"/>
</dbReference>
<dbReference type="Proteomes" id="UP001549799">
    <property type="component" value="Unassembled WGS sequence"/>
</dbReference>
<sequence length="101" mass="12109">MEYQLKIYPFLRRSELIVYSNSIGIISNVRAFITQLNSFFSSNKNVTDKTTFDLEKLHDTYKDNFNSLIALYGYDKSRFYLLIDENTTPKSFMDYFKEQWI</sequence>
<keyword evidence="2" id="KW-1185">Reference proteome</keyword>
<protein>
    <submittedName>
        <fullName evidence="1">Uncharacterized protein</fullName>
    </submittedName>
</protein>
<evidence type="ECO:0000313" key="2">
    <source>
        <dbReference type="Proteomes" id="UP001549799"/>
    </source>
</evidence>
<organism evidence="1 2">
    <name type="scientific">Sediminicola arcticus</name>
    <dbReference type="NCBI Taxonomy" id="1574308"/>
    <lineage>
        <taxon>Bacteria</taxon>
        <taxon>Pseudomonadati</taxon>
        <taxon>Bacteroidota</taxon>
        <taxon>Flavobacteriia</taxon>
        <taxon>Flavobacteriales</taxon>
        <taxon>Flavobacteriaceae</taxon>
        <taxon>Sediminicola</taxon>
    </lineage>
</organism>
<proteinExistence type="predicted"/>
<accession>A0ABV2SV38</accession>